<dbReference type="GO" id="GO:0016042">
    <property type="term" value="P:lipid catabolic process"/>
    <property type="evidence" value="ECO:0007669"/>
    <property type="project" value="UniProtKB-KW"/>
</dbReference>
<dbReference type="InterPro" id="IPR006102">
    <property type="entry name" value="Ig-like_GH2"/>
</dbReference>
<dbReference type="EC" id="3.1.1.47" evidence="2"/>
<evidence type="ECO:0000313" key="11">
    <source>
        <dbReference type="Proteomes" id="UP001140091"/>
    </source>
</evidence>
<gene>
    <name evidence="10" type="ORF">H1R20_g5407</name>
</gene>
<evidence type="ECO:0000256" key="6">
    <source>
        <dbReference type="ARBA" id="ARBA00023295"/>
    </source>
</evidence>
<dbReference type="OrthoDB" id="2363873at2759"/>
<dbReference type="GO" id="GO:0006888">
    <property type="term" value="P:endoplasmic reticulum to Golgi vesicle-mediated transport"/>
    <property type="evidence" value="ECO:0007669"/>
    <property type="project" value="InterPro"/>
</dbReference>
<dbReference type="SUPFAM" id="SSF53474">
    <property type="entry name" value="alpha/beta-Hydrolases"/>
    <property type="match status" value="1"/>
</dbReference>
<feature type="non-terminal residue" evidence="10">
    <location>
        <position position="868"/>
    </location>
</feature>
<evidence type="ECO:0000313" key="10">
    <source>
        <dbReference type="EMBL" id="KAJ2931676.1"/>
    </source>
</evidence>
<dbReference type="Pfam" id="PF22666">
    <property type="entry name" value="Glyco_hydro_2_N2"/>
    <property type="match status" value="1"/>
</dbReference>
<evidence type="ECO:0000259" key="8">
    <source>
        <dbReference type="Pfam" id="PF00703"/>
    </source>
</evidence>
<dbReference type="InterPro" id="IPR044760">
    <property type="entry name" value="TRAPPC2L"/>
</dbReference>
<dbReference type="PANTHER" id="PTHR10272:SF0">
    <property type="entry name" value="PLATELET-ACTIVATING FACTOR ACETYLHYDROLASE"/>
    <property type="match status" value="1"/>
</dbReference>
<evidence type="ECO:0000256" key="5">
    <source>
        <dbReference type="ARBA" id="ARBA00023098"/>
    </source>
</evidence>
<dbReference type="InterPro" id="IPR011012">
    <property type="entry name" value="Longin-like_dom_sf"/>
</dbReference>
<dbReference type="Gene3D" id="3.30.450.70">
    <property type="match status" value="1"/>
</dbReference>
<keyword evidence="5" id="KW-0443">Lipid metabolism</keyword>
<dbReference type="EMBL" id="JANBPK010000806">
    <property type="protein sequence ID" value="KAJ2931676.1"/>
    <property type="molecule type" value="Genomic_DNA"/>
</dbReference>
<dbReference type="AlphaFoldDB" id="A0A9W8J9F2"/>
<dbReference type="InterPro" id="IPR029058">
    <property type="entry name" value="AB_hydrolase_fold"/>
</dbReference>
<evidence type="ECO:0000256" key="3">
    <source>
        <dbReference type="ARBA" id="ARBA00022801"/>
    </source>
</evidence>
<protein>
    <recommendedName>
        <fullName evidence="7">Trafficking protein particle complex subunit 2-like protein</fullName>
        <ecNumber evidence="2">3.1.1.47</ecNumber>
    </recommendedName>
</protein>
<dbReference type="InterPro" id="IPR054593">
    <property type="entry name" value="Beta-mannosidase-like_N2"/>
</dbReference>
<dbReference type="Pfam" id="PF00703">
    <property type="entry name" value="Glyco_hydro_2"/>
    <property type="match status" value="1"/>
</dbReference>
<evidence type="ECO:0000256" key="1">
    <source>
        <dbReference type="ARBA" id="ARBA00006626"/>
    </source>
</evidence>
<dbReference type="Proteomes" id="UP001140091">
    <property type="component" value="Unassembled WGS sequence"/>
</dbReference>
<keyword evidence="6" id="KW-0326">Glycosidase</keyword>
<dbReference type="Pfam" id="PF04628">
    <property type="entry name" value="Sedlin_N"/>
    <property type="match status" value="1"/>
</dbReference>
<dbReference type="Pfam" id="PF03403">
    <property type="entry name" value="PAF-AH_p_II"/>
    <property type="match status" value="1"/>
</dbReference>
<proteinExistence type="inferred from homology"/>
<evidence type="ECO:0000256" key="7">
    <source>
        <dbReference type="ARBA" id="ARBA00024408"/>
    </source>
</evidence>
<dbReference type="InterPro" id="IPR013783">
    <property type="entry name" value="Ig-like_fold"/>
</dbReference>
<dbReference type="InterPro" id="IPR006722">
    <property type="entry name" value="Sedlin"/>
</dbReference>
<dbReference type="SUPFAM" id="SSF49785">
    <property type="entry name" value="Galactose-binding domain-like"/>
    <property type="match status" value="1"/>
</dbReference>
<accession>A0A9W8J9F2</accession>
<keyword evidence="4" id="KW-0442">Lipid degradation</keyword>
<comment type="similarity">
    <text evidence="1">Belongs to the TRAPP small subunits family. Sedlin subfamily.</text>
</comment>
<evidence type="ECO:0000256" key="4">
    <source>
        <dbReference type="ARBA" id="ARBA00022963"/>
    </source>
</evidence>
<dbReference type="InterPro" id="IPR036156">
    <property type="entry name" value="Beta-gal/glucu_dom_sf"/>
</dbReference>
<evidence type="ECO:0000256" key="2">
    <source>
        <dbReference type="ARBA" id="ARBA00013201"/>
    </source>
</evidence>
<dbReference type="GO" id="GO:0005975">
    <property type="term" value="P:carbohydrate metabolic process"/>
    <property type="evidence" value="ECO:0007669"/>
    <property type="project" value="InterPro"/>
</dbReference>
<keyword evidence="11" id="KW-1185">Reference proteome</keyword>
<organism evidence="10 11">
    <name type="scientific">Candolleomyces eurysporus</name>
    <dbReference type="NCBI Taxonomy" id="2828524"/>
    <lineage>
        <taxon>Eukaryota</taxon>
        <taxon>Fungi</taxon>
        <taxon>Dikarya</taxon>
        <taxon>Basidiomycota</taxon>
        <taxon>Agaricomycotina</taxon>
        <taxon>Agaricomycetes</taxon>
        <taxon>Agaricomycetidae</taxon>
        <taxon>Agaricales</taxon>
        <taxon>Agaricineae</taxon>
        <taxon>Psathyrellaceae</taxon>
        <taxon>Candolleomyces</taxon>
    </lineage>
</organism>
<dbReference type="Gene3D" id="3.40.50.1820">
    <property type="entry name" value="alpha/beta hydrolase"/>
    <property type="match status" value="1"/>
</dbReference>
<feature type="domain" description="Beta-mannosidase-like galactose-binding" evidence="9">
    <location>
        <begin position="630"/>
        <end position="754"/>
    </location>
</feature>
<dbReference type="GO" id="GO:0004553">
    <property type="term" value="F:hydrolase activity, hydrolyzing O-glycosyl compounds"/>
    <property type="evidence" value="ECO:0007669"/>
    <property type="project" value="InterPro"/>
</dbReference>
<keyword evidence="3" id="KW-0378">Hydrolase</keyword>
<dbReference type="SUPFAM" id="SSF49303">
    <property type="entry name" value="beta-Galactosidase/glucuronidase domain"/>
    <property type="match status" value="1"/>
</dbReference>
<feature type="domain" description="Glycoside hydrolase family 2 immunoglobulin-like beta-sandwich" evidence="8">
    <location>
        <begin position="763"/>
        <end position="858"/>
    </location>
</feature>
<sequence>MLFLPAIKGRYAVGVTTFVTPVHPPRPIGSVKLRNSSGNSTPKGESKPALLLEEVAYTAYYPANVSAKSKKGVDWFIRPYRPIRESLDGFAAFLGWPTWILWPIVYLFGSFVKTKIPAYPNVPLLHPRNSERKQGEAPIDKWPLVIFSHGLGGSRTAYSQFCCRLAASGRVVLAVEHRDGTGTVSMPRSWHVDGNKSEPRTIVYLRESDIHWDDSDSIQSQPFPLRAEQLAFRHHEVYITYNSFHKLIHKDPEVKIETIDGKPFDEQSWGLDGSTGEPLVNCDTNVVLGGHSFGGCTVLSILSTDPPAEYLPLPIERAIVLDPWLEPLPAPGPVPVGKAKNGRRNMVENGSEGASPTTSVDEVIDSVKSTLEENSIVGRPSGNNAVSPHPRMLVINSETFTVWKDHFARLQEVVKGWEPEEKSIITLVASKHTSFSDFPILPVFSTRTAHRIFNTIANLSVSFLDRRLEEELKLTKTIKKDIKIIGNHPILIRTFSKQDENAIKYHYIAHTSLDIIEERANANGKLGDCYLGLLYSMEDVAVYGYITPLKVKIVLALALSDSVVKDVEVIMAFKAMHMAYYSAISNPFLKLESSMDSAIDQSPHILVGSPKWKNFRKRVDEISRTEVTFRVGEAQWAFKSKFDISQPELDAPNADLVFDGLDTFSTVTLNGSEILKTTNQFIAHRVSVKSLLKAGTNELLLHFDTTHHQGREIEKVQSPDKLALWNGDSSRLHVRKAQYNYGWDWVLMTVGPWKPITLETYTTRIAEVDARADVSENLDAKLSADIKLSSSFTGVVDVQVKSPAGEVVASERLNIKDSKGAKYEKAFAGGEVELWYPVGYGKQPLYSLHFTLFDQVGELMTLSACLSR</sequence>
<comment type="caution">
    <text evidence="10">The sequence shown here is derived from an EMBL/GenBank/DDBJ whole genome shotgun (WGS) entry which is preliminary data.</text>
</comment>
<dbReference type="Gene3D" id="2.60.40.10">
    <property type="entry name" value="Immunoglobulins"/>
    <property type="match status" value="1"/>
</dbReference>
<dbReference type="GO" id="GO:0003847">
    <property type="term" value="F:1-alkyl-2-acetylglycerophosphocholine esterase activity"/>
    <property type="evidence" value="ECO:0007669"/>
    <property type="project" value="UniProtKB-EC"/>
</dbReference>
<dbReference type="PANTHER" id="PTHR10272">
    <property type="entry name" value="PLATELET-ACTIVATING FACTOR ACETYLHYDROLASE"/>
    <property type="match status" value="1"/>
</dbReference>
<dbReference type="GO" id="GO:0005737">
    <property type="term" value="C:cytoplasm"/>
    <property type="evidence" value="ECO:0007669"/>
    <property type="project" value="GOC"/>
</dbReference>
<dbReference type="Gene3D" id="2.60.120.260">
    <property type="entry name" value="Galactose-binding domain-like"/>
    <property type="match status" value="1"/>
</dbReference>
<dbReference type="InterPro" id="IPR008979">
    <property type="entry name" value="Galactose-bd-like_sf"/>
</dbReference>
<evidence type="ECO:0000259" key="9">
    <source>
        <dbReference type="Pfam" id="PF22666"/>
    </source>
</evidence>
<dbReference type="CDD" id="cd14854">
    <property type="entry name" value="TRAPPC2L"/>
    <property type="match status" value="1"/>
</dbReference>
<dbReference type="SUPFAM" id="SSF64356">
    <property type="entry name" value="SNARE-like"/>
    <property type="match status" value="1"/>
</dbReference>
<reference evidence="10" key="1">
    <citation type="submission" date="2022-06" db="EMBL/GenBank/DDBJ databases">
        <title>Genome Sequence of Candolleomyces eurysporus.</title>
        <authorList>
            <person name="Buettner E."/>
        </authorList>
    </citation>
    <scope>NUCLEOTIDE SEQUENCE</scope>
    <source>
        <strain evidence="10">VTCC 930004</strain>
    </source>
</reference>
<name>A0A9W8J9F2_9AGAR</name>